<reference evidence="1 2" key="1">
    <citation type="journal article" date="2010" name="J. Bacteriol.">
        <title>Genome sequences of Pelagibaca bermudensis HTCC2601T and Maritimibacter alkaliphilus HTCC2654T, the type strains of two marine Roseobacter genera.</title>
        <authorList>
            <person name="Thrash J.C."/>
            <person name="Cho J.C."/>
            <person name="Ferriera S."/>
            <person name="Johnson J."/>
            <person name="Vergin K.L."/>
            <person name="Giovannoni S.J."/>
        </authorList>
    </citation>
    <scope>NUCLEOTIDE SEQUENCE [LARGE SCALE GENOMIC DNA]</scope>
    <source>
        <strain evidence="2">DSM 26914 / JCM 13377 / KCTC 12554 / HTCC2601</strain>
    </source>
</reference>
<protein>
    <submittedName>
        <fullName evidence="1">Uncharacterized protein</fullName>
    </submittedName>
</protein>
<keyword evidence="2" id="KW-1185">Reference proteome</keyword>
<accession>Q0FW71</accession>
<sequence>MFDQHPLHGVHRISSLVSLRSK</sequence>
<gene>
    <name evidence="1" type="ORF">R2601_03873</name>
</gene>
<name>Q0FW71_SALBH</name>
<dbReference type="EMBL" id="AATQ01000001">
    <property type="protein sequence ID" value="EAU48681.1"/>
    <property type="molecule type" value="Genomic_DNA"/>
</dbReference>
<evidence type="ECO:0000313" key="1">
    <source>
        <dbReference type="EMBL" id="EAU48681.1"/>
    </source>
</evidence>
<dbReference type="AlphaFoldDB" id="Q0FW71"/>
<organism evidence="1 2">
    <name type="scientific">Salipiger bermudensis (strain DSM 26914 / JCM 13377 / KCTC 12554 / HTCC2601)</name>
    <name type="common">Pelagibaca bermudensis</name>
    <dbReference type="NCBI Taxonomy" id="314265"/>
    <lineage>
        <taxon>Bacteria</taxon>
        <taxon>Pseudomonadati</taxon>
        <taxon>Pseudomonadota</taxon>
        <taxon>Alphaproteobacteria</taxon>
        <taxon>Rhodobacterales</taxon>
        <taxon>Roseobacteraceae</taxon>
        <taxon>Salipiger</taxon>
    </lineage>
</organism>
<dbReference type="Proteomes" id="UP000006230">
    <property type="component" value="Unassembled WGS sequence"/>
</dbReference>
<proteinExistence type="predicted"/>
<evidence type="ECO:0000313" key="2">
    <source>
        <dbReference type="Proteomes" id="UP000006230"/>
    </source>
</evidence>
<dbReference type="HOGENOM" id="CLU_3424860_0_0_5"/>
<comment type="caution">
    <text evidence="1">The sequence shown here is derived from an EMBL/GenBank/DDBJ whole genome shotgun (WGS) entry which is preliminary data.</text>
</comment>